<dbReference type="Gene3D" id="3.60.10.10">
    <property type="entry name" value="Endonuclease/exonuclease/phosphatase"/>
    <property type="match status" value="1"/>
</dbReference>
<keyword evidence="4" id="KW-1185">Reference proteome</keyword>
<feature type="compositionally biased region" description="Acidic residues" evidence="1">
    <location>
        <begin position="411"/>
        <end position="422"/>
    </location>
</feature>
<dbReference type="InterPro" id="IPR036691">
    <property type="entry name" value="Endo/exonu/phosph_ase_sf"/>
</dbReference>
<feature type="compositionally biased region" description="Polar residues" evidence="1">
    <location>
        <begin position="122"/>
        <end position="134"/>
    </location>
</feature>
<dbReference type="SMART" id="SM00320">
    <property type="entry name" value="WD40"/>
    <property type="match status" value="4"/>
</dbReference>
<dbReference type="OrthoDB" id="2248459at2759"/>
<feature type="compositionally biased region" description="Low complexity" evidence="1">
    <location>
        <begin position="338"/>
        <end position="359"/>
    </location>
</feature>
<dbReference type="GO" id="GO:0004439">
    <property type="term" value="F:phosphatidylinositol-4,5-bisphosphate 5-phosphatase activity"/>
    <property type="evidence" value="ECO:0007669"/>
    <property type="project" value="TreeGrafter"/>
</dbReference>
<dbReference type="Proteomes" id="UP001150266">
    <property type="component" value="Unassembled WGS sequence"/>
</dbReference>
<dbReference type="Gene3D" id="2.130.10.10">
    <property type="entry name" value="YVTN repeat-like/Quinoprotein amine dehydrogenase"/>
    <property type="match status" value="1"/>
</dbReference>
<evidence type="ECO:0000259" key="2">
    <source>
        <dbReference type="SMART" id="SM00128"/>
    </source>
</evidence>
<dbReference type="PANTHER" id="PTHR11200:SF240">
    <property type="entry name" value="INOSITOL POLYPHOSPHATE 5-PHOSPHATASE C9G1.10C-RELATED"/>
    <property type="match status" value="1"/>
</dbReference>
<evidence type="ECO:0000313" key="4">
    <source>
        <dbReference type="Proteomes" id="UP001150266"/>
    </source>
</evidence>
<dbReference type="SMART" id="SM00128">
    <property type="entry name" value="IPPc"/>
    <property type="match status" value="1"/>
</dbReference>
<evidence type="ECO:0000256" key="1">
    <source>
        <dbReference type="SAM" id="MobiDB-lite"/>
    </source>
</evidence>
<dbReference type="PANTHER" id="PTHR11200">
    <property type="entry name" value="INOSITOL 5-PHOSPHATASE"/>
    <property type="match status" value="1"/>
</dbReference>
<accession>A0A9W9ANH2</accession>
<organism evidence="3 4">
    <name type="scientific">Lentinula aciculospora</name>
    <dbReference type="NCBI Taxonomy" id="153920"/>
    <lineage>
        <taxon>Eukaryota</taxon>
        <taxon>Fungi</taxon>
        <taxon>Dikarya</taxon>
        <taxon>Basidiomycota</taxon>
        <taxon>Agaricomycotina</taxon>
        <taxon>Agaricomycetes</taxon>
        <taxon>Agaricomycetidae</taxon>
        <taxon>Agaricales</taxon>
        <taxon>Marasmiineae</taxon>
        <taxon>Omphalotaceae</taxon>
        <taxon>Lentinula</taxon>
    </lineage>
</organism>
<dbReference type="InterPro" id="IPR036322">
    <property type="entry name" value="WD40_repeat_dom_sf"/>
</dbReference>
<proteinExistence type="predicted"/>
<dbReference type="InterPro" id="IPR001680">
    <property type="entry name" value="WD40_rpt"/>
</dbReference>
<protein>
    <recommendedName>
        <fullName evidence="2">Inositol polyphosphate-related phosphatase domain-containing protein</fullName>
    </recommendedName>
</protein>
<feature type="region of interest" description="Disordered" evidence="1">
    <location>
        <begin position="25"/>
        <end position="449"/>
    </location>
</feature>
<sequence>MDTSDIESVPTPAVRNLLSKFESLAVDSSATSTSHRKSLQVPAPISPARTNAVSPAGLRTVSSSSSLKSNTSETSVSTKRHPPPPPPPSASRSHSKGLTTSPCPSPSVSPLLRPVPIPSVLNNSVNLAQQQPSLNEDDQEEELPPALRVSALRSRFLNATPTIPISPSPNHSPRPSMSSKPLVPPRIHTSSEPEPLISFESPEEYHSHSSSSNSISDLDDPFSEDAIDSATDDPDSSATAMAPPLPVRNHHHHHSSSRNSSESESGQLFYKGSASSSHSSIPPPRPPLRPRALAIPEPEVIVSDSNCINIPPPLPVRRSTVAQAEDLAASPRTPRPFPSARLAPPAPHSSHPSANHIAHVSLDLDHPTSSPVTSERKSFGKLPPPPTRTIALGEKLPPKRPSNVEGAATGDSDDDESGDEDDVKGSGVDLLPDATRASRRPPYLMSPHDRDNGVYPTQPCKIPVPAHAGHLAMSGIYIVVGSTHHIRIYNTNLSREMPSKNMDTKEFGVKDGKVMAVEFKTEFLVWIALKEGHIFEFDVRNGDLLGVKHCAHMNPILYLFRYAGSMISIDEVGKVLIWSPDPATGDIKLLHHAPRVIRITDKLDFAKIIGGVLWTAGRAEQHGAGTFARTPIIRLYDLFSPGSTGKTVMPTEHVGPVTSATIVPTHPGHVYVGHEEGYITIWALDDAGNEGYGYPRCIEVMKVTSTDVTSLEGITDKLWAGGRNGMITVYDIVPRPWVATNSWAAHPGLPVLQISADPFGIEKNRRLGVVSVGRDEHVELWDGLLALDWQDTELQKHEQSYSTFRDLKVLIVSWNCDSAKPDSLHGHPANINFFHDLLNSVDRPDIVSFGFQEVIDLESRKMAAKNMLMAARVDARSRKEEGNTLLGLSDKVTGAYKRWYDALVLAVKLAMPPDCPYSVVHTESMVGLFTCVIVKNTEKAAVKDIAINTVKRGMGGRYGNKGGILSRFLIDDSSLCFVNCHLAAGQHAVRARNADAAGMLEQQFLFPPTTEHLAFVGGGDGSMVLDHELVFINGDMNYRIDQRRDAITAAVRANEHESLFAHDQLLKEIKFNRGCRFRFFTEGPITFAPTYKYDRRSDVYDTSEKRRAPAWCDRVLWRSREPSRVKQLHYQRYEVNVSDHRPISAAFRVTVKRVRHEIRQKKKAEVQILWTGLQERLLVEARVFYVNSCRL</sequence>
<dbReference type="InterPro" id="IPR000300">
    <property type="entry name" value="IPPc"/>
</dbReference>
<feature type="compositionally biased region" description="Polar residues" evidence="1">
    <location>
        <begin position="90"/>
        <end position="100"/>
    </location>
</feature>
<dbReference type="EMBL" id="JAOTPV010000003">
    <property type="protein sequence ID" value="KAJ4485427.1"/>
    <property type="molecule type" value="Genomic_DNA"/>
</dbReference>
<dbReference type="Pfam" id="PF22669">
    <property type="entry name" value="Exo_endo_phos2"/>
    <property type="match status" value="1"/>
</dbReference>
<feature type="compositionally biased region" description="Low complexity" evidence="1">
    <location>
        <begin position="60"/>
        <end position="77"/>
    </location>
</feature>
<feature type="domain" description="Inositol polyphosphate-related phosphatase" evidence="2">
    <location>
        <begin position="805"/>
        <end position="1155"/>
    </location>
</feature>
<gene>
    <name evidence="3" type="ORF">J3R30DRAFT_1356490</name>
</gene>
<dbReference type="InterPro" id="IPR046985">
    <property type="entry name" value="IP5"/>
</dbReference>
<dbReference type="GO" id="GO:0046856">
    <property type="term" value="P:phosphatidylinositol dephosphorylation"/>
    <property type="evidence" value="ECO:0007669"/>
    <property type="project" value="InterPro"/>
</dbReference>
<dbReference type="SUPFAM" id="SSF56219">
    <property type="entry name" value="DNase I-like"/>
    <property type="match status" value="1"/>
</dbReference>
<reference evidence="3" key="1">
    <citation type="submission" date="2022-08" db="EMBL/GenBank/DDBJ databases">
        <title>A Global Phylogenomic Analysis of the Shiitake Genus Lentinula.</title>
        <authorList>
            <consortium name="DOE Joint Genome Institute"/>
            <person name="Sierra-Patev S."/>
            <person name="Min B."/>
            <person name="Naranjo-Ortiz M."/>
            <person name="Looney B."/>
            <person name="Konkel Z."/>
            <person name="Slot J.C."/>
            <person name="Sakamoto Y."/>
            <person name="Steenwyk J.L."/>
            <person name="Rokas A."/>
            <person name="Carro J."/>
            <person name="Camarero S."/>
            <person name="Ferreira P."/>
            <person name="Molpeceres G."/>
            <person name="Ruiz-Duenas F.J."/>
            <person name="Serrano A."/>
            <person name="Henrissat B."/>
            <person name="Drula E."/>
            <person name="Hughes K.W."/>
            <person name="Mata J.L."/>
            <person name="Ishikawa N.K."/>
            <person name="Vargas-Isla R."/>
            <person name="Ushijima S."/>
            <person name="Smith C.A."/>
            <person name="Ahrendt S."/>
            <person name="Andreopoulos W."/>
            <person name="He G."/>
            <person name="Labutti K."/>
            <person name="Lipzen A."/>
            <person name="Ng V."/>
            <person name="Riley R."/>
            <person name="Sandor L."/>
            <person name="Barry K."/>
            <person name="Martinez A.T."/>
            <person name="Xiao Y."/>
            <person name="Gibbons J.G."/>
            <person name="Terashima K."/>
            <person name="Grigoriev I.V."/>
            <person name="Hibbett D.S."/>
        </authorList>
    </citation>
    <scope>NUCLEOTIDE SEQUENCE</scope>
    <source>
        <strain evidence="3">JLM2183</strain>
    </source>
</reference>
<dbReference type="SUPFAM" id="SSF50978">
    <property type="entry name" value="WD40 repeat-like"/>
    <property type="match status" value="1"/>
</dbReference>
<evidence type="ECO:0000313" key="3">
    <source>
        <dbReference type="EMBL" id="KAJ4485427.1"/>
    </source>
</evidence>
<feature type="compositionally biased region" description="Acidic residues" evidence="1">
    <location>
        <begin position="217"/>
        <end position="235"/>
    </location>
</feature>
<name>A0A9W9ANH2_9AGAR</name>
<dbReference type="AlphaFoldDB" id="A0A9W9ANH2"/>
<comment type="caution">
    <text evidence="3">The sequence shown here is derived from an EMBL/GenBank/DDBJ whole genome shotgun (WGS) entry which is preliminary data.</text>
</comment>
<dbReference type="InterPro" id="IPR015943">
    <property type="entry name" value="WD40/YVTN_repeat-like_dom_sf"/>
</dbReference>
<feature type="compositionally biased region" description="Pro residues" evidence="1">
    <location>
        <begin position="103"/>
        <end position="117"/>
    </location>
</feature>